<feature type="transmembrane region" description="Helical" evidence="7">
    <location>
        <begin position="20"/>
        <end position="40"/>
    </location>
</feature>
<evidence type="ECO:0000259" key="8">
    <source>
        <dbReference type="PROSITE" id="PS50901"/>
    </source>
</evidence>
<dbReference type="InterPro" id="IPR002543">
    <property type="entry name" value="FtsK_dom"/>
</dbReference>
<dbReference type="Pfam" id="PF01580">
    <property type="entry name" value="FtsK_SpoIIIE"/>
    <property type="match status" value="1"/>
</dbReference>
<dbReference type="PANTHER" id="PTHR22683:SF41">
    <property type="entry name" value="DNA TRANSLOCASE FTSK"/>
    <property type="match status" value="1"/>
</dbReference>
<dbReference type="InterPro" id="IPR050206">
    <property type="entry name" value="FtsK/SpoIIIE/SftA"/>
</dbReference>
<dbReference type="Gene3D" id="1.10.10.10">
    <property type="entry name" value="Winged helix-like DNA-binding domain superfamily/Winged helix DNA-binding domain"/>
    <property type="match status" value="1"/>
</dbReference>
<evidence type="ECO:0000256" key="7">
    <source>
        <dbReference type="SAM" id="Phobius"/>
    </source>
</evidence>
<protein>
    <submittedName>
        <fullName evidence="9">DNA translocase FtsK</fullName>
    </submittedName>
</protein>
<dbReference type="PROSITE" id="PS50901">
    <property type="entry name" value="FTSK"/>
    <property type="match status" value="1"/>
</dbReference>
<evidence type="ECO:0000256" key="6">
    <source>
        <dbReference type="SAM" id="MobiDB-lite"/>
    </source>
</evidence>
<dbReference type="Gene3D" id="3.40.50.300">
    <property type="entry name" value="P-loop containing nucleotide triphosphate hydrolases"/>
    <property type="match status" value="1"/>
</dbReference>
<feature type="region of interest" description="Disordered" evidence="6">
    <location>
        <begin position="185"/>
        <end position="257"/>
    </location>
</feature>
<keyword evidence="10" id="KW-1185">Reference proteome</keyword>
<evidence type="ECO:0000313" key="10">
    <source>
        <dbReference type="Proteomes" id="UP001481872"/>
    </source>
</evidence>
<comment type="caution">
    <text evidence="9">The sequence shown here is derived from an EMBL/GenBank/DDBJ whole genome shotgun (WGS) entry which is preliminary data.</text>
</comment>
<feature type="transmembrane region" description="Helical" evidence="7">
    <location>
        <begin position="52"/>
        <end position="76"/>
    </location>
</feature>
<evidence type="ECO:0000313" key="9">
    <source>
        <dbReference type="EMBL" id="MEQ3353557.1"/>
    </source>
</evidence>
<dbReference type="PANTHER" id="PTHR22683">
    <property type="entry name" value="SPORULATION PROTEIN RELATED"/>
    <property type="match status" value="1"/>
</dbReference>
<dbReference type="SMART" id="SM00843">
    <property type="entry name" value="Ftsk_gamma"/>
    <property type="match status" value="1"/>
</dbReference>
<organism evidence="9 10">
    <name type="scientific">Aedoeadaptatus acetigenes</name>
    <dbReference type="NCBI Taxonomy" id="2981723"/>
    <lineage>
        <taxon>Bacteria</taxon>
        <taxon>Bacillati</taxon>
        <taxon>Bacillota</taxon>
        <taxon>Tissierellia</taxon>
        <taxon>Tissierellales</taxon>
        <taxon>Peptoniphilaceae</taxon>
        <taxon>Aedoeadaptatus</taxon>
    </lineage>
</organism>
<keyword evidence="2 5" id="KW-0547">Nucleotide-binding</keyword>
<feature type="transmembrane region" description="Helical" evidence="7">
    <location>
        <begin position="136"/>
        <end position="161"/>
    </location>
</feature>
<dbReference type="Pfam" id="PF09397">
    <property type="entry name" value="FtsK_gamma"/>
    <property type="match status" value="1"/>
</dbReference>
<evidence type="ECO:0000256" key="3">
    <source>
        <dbReference type="ARBA" id="ARBA00022840"/>
    </source>
</evidence>
<dbReference type="SMART" id="SM00382">
    <property type="entry name" value="AAA"/>
    <property type="match status" value="1"/>
</dbReference>
<evidence type="ECO:0000256" key="4">
    <source>
        <dbReference type="ARBA" id="ARBA00023125"/>
    </source>
</evidence>
<dbReference type="CDD" id="cd01127">
    <property type="entry name" value="TrwB_TraG_TraD_VirD4"/>
    <property type="match status" value="1"/>
</dbReference>
<dbReference type="Gene3D" id="3.30.980.40">
    <property type="match status" value="1"/>
</dbReference>
<keyword evidence="7" id="KW-1133">Transmembrane helix</keyword>
<dbReference type="InterPro" id="IPR036388">
    <property type="entry name" value="WH-like_DNA-bd_sf"/>
</dbReference>
<accession>A0ABV1J8M8</accession>
<dbReference type="InterPro" id="IPR018541">
    <property type="entry name" value="Ftsk_gamma"/>
</dbReference>
<feature type="binding site" evidence="5">
    <location>
        <begin position="426"/>
        <end position="433"/>
    </location>
    <ligand>
        <name>ATP</name>
        <dbReference type="ChEBI" id="CHEBI:30616"/>
    </ligand>
</feature>
<feature type="transmembrane region" description="Helical" evidence="7">
    <location>
        <begin position="88"/>
        <end position="104"/>
    </location>
</feature>
<dbReference type="InterPro" id="IPR003593">
    <property type="entry name" value="AAA+_ATPase"/>
</dbReference>
<keyword evidence="3 5" id="KW-0067">ATP-binding</keyword>
<gene>
    <name evidence="9" type="ORF">AAA081_04480</name>
</gene>
<evidence type="ECO:0000256" key="2">
    <source>
        <dbReference type="ARBA" id="ARBA00022741"/>
    </source>
</evidence>
<keyword evidence="4" id="KW-0238">DNA-binding</keyword>
<dbReference type="InterPro" id="IPR036390">
    <property type="entry name" value="WH_DNA-bd_sf"/>
</dbReference>
<dbReference type="SUPFAM" id="SSF46785">
    <property type="entry name" value="Winged helix' DNA-binding domain"/>
    <property type="match status" value="1"/>
</dbReference>
<name>A0ABV1J8M8_9FIRM</name>
<keyword evidence="7" id="KW-0472">Membrane</keyword>
<proteinExistence type="inferred from homology"/>
<dbReference type="InterPro" id="IPR027417">
    <property type="entry name" value="P-loop_NTPase"/>
</dbReference>
<dbReference type="Pfam" id="PF17854">
    <property type="entry name" value="FtsK_alpha"/>
    <property type="match status" value="1"/>
</dbReference>
<evidence type="ECO:0000256" key="1">
    <source>
        <dbReference type="ARBA" id="ARBA00006474"/>
    </source>
</evidence>
<feature type="compositionally biased region" description="Basic and acidic residues" evidence="6">
    <location>
        <begin position="185"/>
        <end position="203"/>
    </location>
</feature>
<keyword evidence="7" id="KW-0812">Transmembrane</keyword>
<feature type="compositionally biased region" description="Basic and acidic residues" evidence="6">
    <location>
        <begin position="220"/>
        <end position="257"/>
    </location>
</feature>
<sequence>MPTKRKTTKKKTAAQSQQRAYMIGGLIIILSILSMLSLYSEQMGVFGDLTSSAIGILFGKVGPVFCALLFVIGLFFITDWDVKTKMKVLGLGLTVFLMAILFTYDPTRPSLSWDARINLTGPYVDPGFLGENFARLFVGLLGTVGSRTVLALIAFFMLYHLPSKERRDRTKEKIAATFREKKAEREKLKSEKEKAALREEKKPSTKKTKAKKPITSGADAFKEFAPEKKREEPVEIRDYRPAAEEQPKRAEALNESEKEAFAKDMQTEVEETIYHFPPIKLLKKPSAGPTAGDGDIRKNADIIQEVMDNFNVDCRVRAINRGPTITSYELEPSPGVKISKIVSLHDNLSLSLASPGIRIEAPIPGKSAIGIEVPNKVKDSVHLREIIESDAFEDLDSSVPLTLGKDISGNAIVSSIDKMPHLLIAGATGSGKSVCINGILMGILYKSAPEDVRLILIDPKVVELGIYNGIPHLLIPVVTDPKKAAFALAWAVDEMEKRYKAFAETGVRDVSGYNEKMKAAGEKTMPKIVIVVDELSDLMMVAAKEVEDYITRLAQMARAAGIHLILATQRPSVDVITGTIKANIPSRIAFSVSSSIDSRTILDMSGAEKLLGKGDMLFYPSSFPKPKRLQGAFVSDQEVENVLAFVKKHTDDAEYDEEALNTMEKKVQKSFTDEDPLLYDAVDIILTQEQASISFIQRKLKIGYARAARIVDQIEEMGIVGPNEGTKPRKLLMTKEQIENMKENQENI</sequence>
<dbReference type="Proteomes" id="UP001481872">
    <property type="component" value="Unassembled WGS sequence"/>
</dbReference>
<reference evidence="9 10" key="1">
    <citation type="submission" date="2024-04" db="EMBL/GenBank/DDBJ databases">
        <title>Human intestinal bacterial collection.</title>
        <authorList>
            <person name="Pauvert C."/>
            <person name="Hitch T.C.A."/>
            <person name="Clavel T."/>
        </authorList>
    </citation>
    <scope>NUCLEOTIDE SEQUENCE [LARGE SCALE GENOMIC DNA]</scope>
    <source>
        <strain evidence="9 10">CLA-SR-H026</strain>
    </source>
</reference>
<dbReference type="EMBL" id="JBBNPS010000009">
    <property type="protein sequence ID" value="MEQ3353557.1"/>
    <property type="molecule type" value="Genomic_DNA"/>
</dbReference>
<dbReference type="SUPFAM" id="SSF52540">
    <property type="entry name" value="P-loop containing nucleoside triphosphate hydrolases"/>
    <property type="match status" value="1"/>
</dbReference>
<feature type="domain" description="FtsK" evidence="8">
    <location>
        <begin position="398"/>
        <end position="599"/>
    </location>
</feature>
<evidence type="ECO:0000256" key="5">
    <source>
        <dbReference type="PROSITE-ProRule" id="PRU00289"/>
    </source>
</evidence>
<dbReference type="InterPro" id="IPR041027">
    <property type="entry name" value="FtsK_alpha"/>
</dbReference>
<comment type="similarity">
    <text evidence="1">Belongs to the FtsK/SpoIIIE/SftA family.</text>
</comment>